<dbReference type="InterPro" id="IPR001227">
    <property type="entry name" value="Ac_transferase_dom_sf"/>
</dbReference>
<dbReference type="OrthoDB" id="4757480at2759"/>
<dbReference type="Gene3D" id="3.40.366.10">
    <property type="entry name" value="Malonyl-Coenzyme A Acyl Carrier Protein, domain 2"/>
    <property type="match status" value="1"/>
</dbReference>
<dbReference type="EMBL" id="MVGC01001990">
    <property type="protein sequence ID" value="RJE16975.1"/>
    <property type="molecule type" value="Genomic_DNA"/>
</dbReference>
<keyword evidence="2" id="KW-1185">Reference proteome</keyword>
<feature type="non-terminal residue" evidence="1">
    <location>
        <position position="125"/>
    </location>
</feature>
<accession>A0A3A2ZGC0</accession>
<dbReference type="STRING" id="2070753.A0A3A2ZGC0"/>
<gene>
    <name evidence="1" type="ORF">PHISCL_10688</name>
</gene>
<proteinExistence type="predicted"/>
<evidence type="ECO:0000313" key="2">
    <source>
        <dbReference type="Proteomes" id="UP000266188"/>
    </source>
</evidence>
<dbReference type="Proteomes" id="UP000266188">
    <property type="component" value="Unassembled WGS sequence"/>
</dbReference>
<comment type="caution">
    <text evidence="1">The sequence shown here is derived from an EMBL/GenBank/DDBJ whole genome shotgun (WGS) entry which is preliminary data.</text>
</comment>
<organism evidence="1 2">
    <name type="scientific">Aspergillus sclerotialis</name>
    <dbReference type="NCBI Taxonomy" id="2070753"/>
    <lineage>
        <taxon>Eukaryota</taxon>
        <taxon>Fungi</taxon>
        <taxon>Dikarya</taxon>
        <taxon>Ascomycota</taxon>
        <taxon>Pezizomycotina</taxon>
        <taxon>Eurotiomycetes</taxon>
        <taxon>Eurotiomycetidae</taxon>
        <taxon>Eurotiales</taxon>
        <taxon>Aspergillaceae</taxon>
        <taxon>Aspergillus</taxon>
        <taxon>Aspergillus subgen. Polypaecilum</taxon>
    </lineage>
</organism>
<dbReference type="GO" id="GO:0016740">
    <property type="term" value="F:transferase activity"/>
    <property type="evidence" value="ECO:0007669"/>
    <property type="project" value="InterPro"/>
</dbReference>
<sequence>MLSGCEHNIVERGYPPLPEVSHVLEIGPHSSLHRHIADILRETGEAETVTYSSMLRRNVSSIKTTLNVAGLLYCSGFPVDLGIVNGDESENGSPKLLCDPPQYPFNHCTSYWRELRANRNYRCRE</sequence>
<protein>
    <submittedName>
        <fullName evidence="1">Polyketide synthase</fullName>
    </submittedName>
</protein>
<evidence type="ECO:0000313" key="1">
    <source>
        <dbReference type="EMBL" id="RJE16975.1"/>
    </source>
</evidence>
<name>A0A3A2ZGC0_9EURO</name>
<dbReference type="AlphaFoldDB" id="A0A3A2ZGC0"/>
<reference evidence="2" key="1">
    <citation type="submission" date="2017-02" db="EMBL/GenBank/DDBJ databases">
        <authorList>
            <person name="Tafer H."/>
            <person name="Lopandic K."/>
        </authorList>
    </citation>
    <scope>NUCLEOTIDE SEQUENCE [LARGE SCALE GENOMIC DNA]</scope>
    <source>
        <strain evidence="2">CBS 366.77</strain>
    </source>
</reference>
<dbReference type="Gene3D" id="3.30.70.3290">
    <property type="match status" value="1"/>
</dbReference>